<evidence type="ECO:0000313" key="3">
    <source>
        <dbReference type="Proteomes" id="UP000242638"/>
    </source>
</evidence>
<evidence type="ECO:0000256" key="1">
    <source>
        <dbReference type="SAM" id="MobiDB-lite"/>
    </source>
</evidence>
<feature type="region of interest" description="Disordered" evidence="1">
    <location>
        <begin position="253"/>
        <end position="507"/>
    </location>
</feature>
<reference evidence="2" key="3">
    <citation type="submission" date="2025-09" db="UniProtKB">
        <authorList>
            <consortium name="Ensembl"/>
        </authorList>
    </citation>
    <scope>IDENTIFICATION</scope>
    <source>
        <strain evidence="2">Guanapo</strain>
    </source>
</reference>
<accession>A0A3P9QHX2</accession>
<keyword evidence="3" id="KW-1185">Reference proteome</keyword>
<protein>
    <submittedName>
        <fullName evidence="2">PHD finger protein 3</fullName>
    </submittedName>
</protein>
<reference evidence="2" key="2">
    <citation type="submission" date="2025-08" db="UniProtKB">
        <authorList>
            <consortium name="Ensembl"/>
        </authorList>
    </citation>
    <scope>IDENTIFICATION</scope>
    <source>
        <strain evidence="2">Guanapo</strain>
    </source>
</reference>
<dbReference type="Bgee" id="ENSPREG00000022541">
    <property type="expression patterns" value="Expressed in caudal fin and 1 other cell type or tissue"/>
</dbReference>
<feature type="compositionally biased region" description="Basic and acidic residues" evidence="1">
    <location>
        <begin position="320"/>
        <end position="361"/>
    </location>
</feature>
<proteinExistence type="predicted"/>
<sequence length="518" mass="56921">MDIVDTFNHLIPSDQLDESLTLNQNLECEASNEFGTGSKLEDSLKNMLSDKDPMFGCASTQFNLLENEDPAFHIAGSTNHRGVRQPRMSKNTLIRGRPGRRRGKWLSKSFLIEKGVSGAQQKKELTLGGRINISDLDSGLWLNPTVELRRLTVTIGGFKIELLPGPSYTHNLDTGEPVCFEDGFSYGGDVDMAILPEGAACIQNPVQETPAPENVSPVDVTEKSLSDDANLGLGPYVNPNDVQTSNGTIIETVSTQETKNEDKKIPVKKKRPFHKGKDGVKHPLSIQKDIADEDKTDGKEKLRTAAKTPVKPKQGPALNKNKELGSSKTSHTDKEHKATQDKPSKTREDLHKMKSMKDKQDASPLKRHVENTHSEPAAKVQKLHSGGEDKMKPKSPGTPSSAAKKMPVVANRAGDHQGAARQNNPHNIAKAEHHHHHPGNSLKTQEGGQEKAKKPEKTFQKQKSRNSRSISLDEPELFVPDNAPPAKKETVEEQPAETEGAWDGNNCCGLCKKHHNNM</sequence>
<dbReference type="AlphaFoldDB" id="A0A3P9QHX2"/>
<reference evidence="3" key="1">
    <citation type="submission" date="2013-11" db="EMBL/GenBank/DDBJ databases">
        <title>The genomic landscape of the Guanapo guppy.</title>
        <authorList>
            <person name="Kuenstner A."/>
            <person name="Dreyer C."/>
        </authorList>
    </citation>
    <scope>NUCLEOTIDE SEQUENCE</scope>
    <source>
        <strain evidence="3">Guanapo</strain>
    </source>
</reference>
<dbReference type="GeneTree" id="ENSGT00940000155080"/>
<name>A0A3P9QHX2_POERE</name>
<organism evidence="2 3">
    <name type="scientific">Poecilia reticulata</name>
    <name type="common">Guppy</name>
    <name type="synonym">Acanthophacelus reticulatus</name>
    <dbReference type="NCBI Taxonomy" id="8081"/>
    <lineage>
        <taxon>Eukaryota</taxon>
        <taxon>Metazoa</taxon>
        <taxon>Chordata</taxon>
        <taxon>Craniata</taxon>
        <taxon>Vertebrata</taxon>
        <taxon>Euteleostomi</taxon>
        <taxon>Actinopterygii</taxon>
        <taxon>Neopterygii</taxon>
        <taxon>Teleostei</taxon>
        <taxon>Neoteleostei</taxon>
        <taxon>Acanthomorphata</taxon>
        <taxon>Ovalentaria</taxon>
        <taxon>Atherinomorphae</taxon>
        <taxon>Cyprinodontiformes</taxon>
        <taxon>Poeciliidae</taxon>
        <taxon>Poeciliinae</taxon>
        <taxon>Poecilia</taxon>
    </lineage>
</organism>
<feature type="compositionally biased region" description="Basic and acidic residues" evidence="1">
    <location>
        <begin position="448"/>
        <end position="459"/>
    </location>
</feature>
<dbReference type="Ensembl" id="ENSPRET00000033651.1">
    <property type="protein sequence ID" value="ENSPREP00000033273.1"/>
    <property type="gene ID" value="ENSPREG00000022541.1"/>
</dbReference>
<dbReference type="Proteomes" id="UP000242638">
    <property type="component" value="Unassembled WGS sequence"/>
</dbReference>
<evidence type="ECO:0000313" key="2">
    <source>
        <dbReference type="Ensembl" id="ENSPREP00000033273.1"/>
    </source>
</evidence>